<proteinExistence type="inferred from homology"/>
<evidence type="ECO:0008006" key="7">
    <source>
        <dbReference type="Google" id="ProtNLM"/>
    </source>
</evidence>
<keyword evidence="3 4" id="KW-0408">Iron</keyword>
<comment type="cofactor">
    <cofactor evidence="1">
        <name>heme</name>
        <dbReference type="ChEBI" id="CHEBI:30413"/>
    </cofactor>
</comment>
<dbReference type="InterPro" id="IPR017972">
    <property type="entry name" value="Cyt_P450_CS"/>
</dbReference>
<dbReference type="Pfam" id="PF00067">
    <property type="entry name" value="p450"/>
    <property type="match status" value="1"/>
</dbReference>
<accession>A0ABR3SHF3</accession>
<dbReference type="Gene3D" id="1.10.630.10">
    <property type="entry name" value="Cytochrome P450"/>
    <property type="match status" value="1"/>
</dbReference>
<dbReference type="Proteomes" id="UP001521116">
    <property type="component" value="Unassembled WGS sequence"/>
</dbReference>
<keyword evidence="4" id="KW-0349">Heme</keyword>
<dbReference type="SUPFAM" id="SSF48264">
    <property type="entry name" value="Cytochrome P450"/>
    <property type="match status" value="1"/>
</dbReference>
<evidence type="ECO:0000256" key="4">
    <source>
        <dbReference type="RuleBase" id="RU000461"/>
    </source>
</evidence>
<dbReference type="InterPro" id="IPR001128">
    <property type="entry name" value="Cyt_P450"/>
</dbReference>
<comment type="similarity">
    <text evidence="4">Belongs to the cytochrome P450 family.</text>
</comment>
<comment type="caution">
    <text evidence="5">The sequence shown here is derived from an EMBL/GenBank/DDBJ whole genome shotgun (WGS) entry which is preliminary data.</text>
</comment>
<organism evidence="5 6">
    <name type="scientific">Neofusicoccum ribis</name>
    <dbReference type="NCBI Taxonomy" id="45134"/>
    <lineage>
        <taxon>Eukaryota</taxon>
        <taxon>Fungi</taxon>
        <taxon>Dikarya</taxon>
        <taxon>Ascomycota</taxon>
        <taxon>Pezizomycotina</taxon>
        <taxon>Dothideomycetes</taxon>
        <taxon>Dothideomycetes incertae sedis</taxon>
        <taxon>Botryosphaeriales</taxon>
        <taxon>Botryosphaeriaceae</taxon>
        <taxon>Neofusicoccum</taxon>
    </lineage>
</organism>
<evidence type="ECO:0000256" key="2">
    <source>
        <dbReference type="ARBA" id="ARBA00022723"/>
    </source>
</evidence>
<evidence type="ECO:0000256" key="3">
    <source>
        <dbReference type="ARBA" id="ARBA00023004"/>
    </source>
</evidence>
<dbReference type="PANTHER" id="PTHR24305:SF164">
    <property type="entry name" value="P450, PUTATIVE (EUROFUNG)-RELATED"/>
    <property type="match status" value="1"/>
</dbReference>
<evidence type="ECO:0000313" key="5">
    <source>
        <dbReference type="EMBL" id="KAL1621057.1"/>
    </source>
</evidence>
<dbReference type="InterPro" id="IPR036396">
    <property type="entry name" value="Cyt_P450_sf"/>
</dbReference>
<sequence>MPSTLVALAIAAALTAALHRLIVHPLLLSPLARIPGPKLYALTRWRLALEDWTGRRTRTVHALHEQYGPVVRIGPNEVHFNSLSALRTIYGAGSGFERTSFYRMFDVYGKQNLFTFHTVAAHAARKKLLAHAYSKSAVVRGPVAAMVESKIADFLSLVASQTPGSATEIFSTLHYYSLDAITAFLYGSPAFGATAALRGTPAHRRLLDDILDPARRRLTWFAVHFPAFTRWLYSRTALAGRLVAPLLPMRKPSTYTGIRAHALAAMRAFAAADAPARQPADGAILARLWKRAGEPGGLGELDVASECADHLLAGIDTTSDTIMFALWALSRPENAAAQARLVDECRSLPAGAEGVVEAADGPGMVWLDAVVRETLRLFAPLPASEPRSCPRDAVVDGWELPKGTVCAMAPYSLHRNAAVFEDPGRWDPERWIRGGGERVAEMRKWWWPFSSGGRMCIGMQ</sequence>
<dbReference type="PANTHER" id="PTHR24305">
    <property type="entry name" value="CYTOCHROME P450"/>
    <property type="match status" value="1"/>
</dbReference>
<keyword evidence="4" id="KW-0560">Oxidoreductase</keyword>
<dbReference type="EMBL" id="JAJVDC020000157">
    <property type="protein sequence ID" value="KAL1621057.1"/>
    <property type="molecule type" value="Genomic_DNA"/>
</dbReference>
<evidence type="ECO:0000313" key="6">
    <source>
        <dbReference type="Proteomes" id="UP001521116"/>
    </source>
</evidence>
<reference evidence="5 6" key="1">
    <citation type="submission" date="2024-02" db="EMBL/GenBank/DDBJ databases">
        <title>De novo assembly and annotation of 12 fungi associated with fruit tree decline syndrome in Ontario, Canada.</title>
        <authorList>
            <person name="Sulman M."/>
            <person name="Ellouze W."/>
            <person name="Ilyukhin E."/>
        </authorList>
    </citation>
    <scope>NUCLEOTIDE SEQUENCE [LARGE SCALE GENOMIC DNA]</scope>
    <source>
        <strain evidence="5 6">M1-105</strain>
    </source>
</reference>
<name>A0ABR3SHF3_9PEZI</name>
<dbReference type="PRINTS" id="PR00385">
    <property type="entry name" value="P450"/>
</dbReference>
<dbReference type="InterPro" id="IPR002401">
    <property type="entry name" value="Cyt_P450_E_grp-I"/>
</dbReference>
<dbReference type="InterPro" id="IPR050121">
    <property type="entry name" value="Cytochrome_P450_monoxygenase"/>
</dbReference>
<keyword evidence="4" id="KW-0503">Monooxygenase</keyword>
<dbReference type="PRINTS" id="PR00463">
    <property type="entry name" value="EP450I"/>
</dbReference>
<evidence type="ECO:0000256" key="1">
    <source>
        <dbReference type="ARBA" id="ARBA00001971"/>
    </source>
</evidence>
<dbReference type="PROSITE" id="PS00086">
    <property type="entry name" value="CYTOCHROME_P450"/>
    <property type="match status" value="1"/>
</dbReference>
<keyword evidence="6" id="KW-1185">Reference proteome</keyword>
<gene>
    <name evidence="5" type="ORF">SLS56_009362</name>
</gene>
<keyword evidence="2 4" id="KW-0479">Metal-binding</keyword>
<protein>
    <recommendedName>
        <fullName evidence="7">Cytochrome P450</fullName>
    </recommendedName>
</protein>